<evidence type="ECO:0000256" key="4">
    <source>
        <dbReference type="RuleBase" id="RU004514"/>
    </source>
</evidence>
<accession>A0A5R8Q9H7</accession>
<dbReference type="FunCoup" id="A0A5R8Q9H7">
    <property type="interactions" value="291"/>
</dbReference>
<gene>
    <name evidence="6" type="ORF">FEZ08_09230</name>
</gene>
<dbReference type="OrthoDB" id="9804072at2"/>
<dbReference type="Gene3D" id="3.20.20.10">
    <property type="entry name" value="Alanine racemase"/>
    <property type="match status" value="1"/>
</dbReference>
<dbReference type="EMBL" id="VBWP01000008">
    <property type="protein sequence ID" value="TLG72560.1"/>
    <property type="molecule type" value="Genomic_DNA"/>
</dbReference>
<evidence type="ECO:0000313" key="7">
    <source>
        <dbReference type="Proteomes" id="UP000306912"/>
    </source>
</evidence>
<dbReference type="PIRSF" id="PIRSF004848">
    <property type="entry name" value="YBL036c_PLPDEIII"/>
    <property type="match status" value="1"/>
</dbReference>
<keyword evidence="7" id="KW-1185">Reference proteome</keyword>
<feature type="modified residue" description="N6-(pyridoxal phosphate)lysine" evidence="2 3">
    <location>
        <position position="22"/>
    </location>
</feature>
<dbReference type="RefSeq" id="WP_138191641.1">
    <property type="nucleotide sequence ID" value="NZ_VBWP01000008.1"/>
</dbReference>
<dbReference type="InterPro" id="IPR029066">
    <property type="entry name" value="PLP-binding_barrel"/>
</dbReference>
<dbReference type="GO" id="GO:0030170">
    <property type="term" value="F:pyridoxal phosphate binding"/>
    <property type="evidence" value="ECO:0007669"/>
    <property type="project" value="UniProtKB-UniRule"/>
</dbReference>
<name>A0A5R8Q9H7_9FIRM</name>
<dbReference type="Pfam" id="PF01168">
    <property type="entry name" value="Ala_racemase_N"/>
    <property type="match status" value="1"/>
</dbReference>
<dbReference type="Proteomes" id="UP000306912">
    <property type="component" value="Unassembled WGS sequence"/>
</dbReference>
<evidence type="ECO:0000256" key="3">
    <source>
        <dbReference type="PIRSR" id="PIRSR004848-1"/>
    </source>
</evidence>
<reference evidence="6 7" key="1">
    <citation type="submission" date="2019-05" db="EMBL/GenBank/DDBJ databases">
        <title>Culicoidintestinum kansasii gen. nov., sp. nov. from the gastrointestinal tract of the biting midge, Culicoides sonorensis.</title>
        <authorList>
            <person name="Neupane S."/>
            <person name="Ghosh A."/>
            <person name="Gunther S."/>
            <person name="Martin K."/>
            <person name="Zurek L."/>
        </authorList>
    </citation>
    <scope>NUCLEOTIDE SEQUENCE [LARGE SCALE GENOMIC DNA]</scope>
    <source>
        <strain evidence="6 7">CS-1</strain>
    </source>
</reference>
<dbReference type="SUPFAM" id="SSF51419">
    <property type="entry name" value="PLP-binding barrel"/>
    <property type="match status" value="1"/>
</dbReference>
<dbReference type="InParanoid" id="A0A5R8Q9H7"/>
<dbReference type="HAMAP" id="MF_02087">
    <property type="entry name" value="PLP_homeostasis"/>
    <property type="match status" value="1"/>
</dbReference>
<evidence type="ECO:0000256" key="2">
    <source>
        <dbReference type="HAMAP-Rule" id="MF_02087"/>
    </source>
</evidence>
<comment type="similarity">
    <text evidence="2 4">Belongs to the pyridoxal phosphate-binding protein YggS/PROSC family.</text>
</comment>
<evidence type="ECO:0000259" key="5">
    <source>
        <dbReference type="Pfam" id="PF01168"/>
    </source>
</evidence>
<dbReference type="NCBIfam" id="TIGR00044">
    <property type="entry name" value="YggS family pyridoxal phosphate-dependent enzyme"/>
    <property type="match status" value="1"/>
</dbReference>
<dbReference type="CDD" id="cd00635">
    <property type="entry name" value="PLPDE_III_YBL036c_like"/>
    <property type="match status" value="1"/>
</dbReference>
<dbReference type="PANTHER" id="PTHR10146">
    <property type="entry name" value="PROLINE SYNTHETASE CO-TRANSCRIBED BACTERIAL HOMOLOG PROTEIN"/>
    <property type="match status" value="1"/>
</dbReference>
<sequence>MTMKVSELISMAAPTKVVAATKYFDVAFMRSLYQQGITIFGENKVQDLLYKYEHFHDCESLQWHFIGTLQTNKVKYIIDKVDYIHSLDRVSLARTIQQQAFKIKKIQKVFIEVNIASEGCKQGVLRSELEPLITYLLEECPNVKIMGLMMMAPHIDAELTRPFFAETVALLAEMNQQFPTLDAHEFSMGMSNDFRIALEFPTTFIRVGSVLKEAMYD</sequence>
<dbReference type="InterPro" id="IPR011078">
    <property type="entry name" value="PyrdxlP_homeostasis"/>
</dbReference>
<comment type="cofactor">
    <cofactor evidence="3">
        <name>pyridoxal 5'-phosphate</name>
        <dbReference type="ChEBI" id="CHEBI:597326"/>
    </cofactor>
</comment>
<proteinExistence type="inferred from homology"/>
<keyword evidence="1 2" id="KW-0663">Pyridoxal phosphate</keyword>
<dbReference type="InterPro" id="IPR001608">
    <property type="entry name" value="Ala_racemase_N"/>
</dbReference>
<protein>
    <recommendedName>
        <fullName evidence="2">Pyridoxal phosphate homeostasis protein</fullName>
        <shortName evidence="2">PLP homeostasis protein</shortName>
    </recommendedName>
</protein>
<dbReference type="PANTHER" id="PTHR10146:SF14">
    <property type="entry name" value="PYRIDOXAL PHOSPHATE HOMEOSTASIS PROTEIN"/>
    <property type="match status" value="1"/>
</dbReference>
<comment type="caution">
    <text evidence="6">The sequence shown here is derived from an EMBL/GenBank/DDBJ whole genome shotgun (WGS) entry which is preliminary data.</text>
</comment>
<comment type="function">
    <text evidence="2">Pyridoxal 5'-phosphate (PLP)-binding protein, which is involved in PLP homeostasis.</text>
</comment>
<evidence type="ECO:0000313" key="6">
    <source>
        <dbReference type="EMBL" id="TLG72560.1"/>
    </source>
</evidence>
<feature type="domain" description="Alanine racemase N-terminal" evidence="5">
    <location>
        <begin position="17"/>
        <end position="211"/>
    </location>
</feature>
<organism evidence="6 7">
    <name type="scientific">Culicoidibacter larvae</name>
    <dbReference type="NCBI Taxonomy" id="2579976"/>
    <lineage>
        <taxon>Bacteria</taxon>
        <taxon>Bacillati</taxon>
        <taxon>Bacillota</taxon>
        <taxon>Culicoidibacteria</taxon>
        <taxon>Culicoidibacterales</taxon>
        <taxon>Culicoidibacteraceae</taxon>
        <taxon>Culicoidibacter</taxon>
    </lineage>
</organism>
<dbReference type="PROSITE" id="PS01211">
    <property type="entry name" value="UPF0001"/>
    <property type="match status" value="1"/>
</dbReference>
<evidence type="ECO:0000256" key="1">
    <source>
        <dbReference type="ARBA" id="ARBA00022898"/>
    </source>
</evidence>
<dbReference type="AlphaFoldDB" id="A0A5R8Q9H7"/>